<dbReference type="AlphaFoldDB" id="A0A5C0SBZ6"/>
<evidence type="ECO:0000313" key="1">
    <source>
        <dbReference type="EMBL" id="QEK11691.1"/>
    </source>
</evidence>
<dbReference type="KEGG" id="crs:FQB35_04555"/>
<proteinExistence type="predicted"/>
<gene>
    <name evidence="1" type="ORF">FQB35_04555</name>
</gene>
<name>A0A5C0SBZ6_CRATE</name>
<dbReference type="Gene3D" id="2.40.10.370">
    <property type="entry name" value="Protein of unknown function DUF3599"/>
    <property type="match status" value="1"/>
</dbReference>
<evidence type="ECO:0008006" key="3">
    <source>
        <dbReference type="Google" id="ProtNLM"/>
    </source>
</evidence>
<protein>
    <recommendedName>
        <fullName evidence="3">Phage protein</fullName>
    </recommendedName>
</protein>
<reference evidence="1 2" key="1">
    <citation type="submission" date="2019-07" db="EMBL/GenBank/DDBJ databases">
        <title>Complete genome of Crassaminicella thermophila SY095.</title>
        <authorList>
            <person name="Li X."/>
        </authorList>
    </citation>
    <scope>NUCLEOTIDE SEQUENCE [LARGE SCALE GENOMIC DNA]</scope>
    <source>
        <strain evidence="1 2">SY095</strain>
    </source>
</reference>
<dbReference type="OrthoDB" id="2942871at2"/>
<dbReference type="InterPro" id="IPR038667">
    <property type="entry name" value="XkdH-like_sf"/>
</dbReference>
<dbReference type="RefSeq" id="WP_148808846.1">
    <property type="nucleotide sequence ID" value="NZ_CP042243.1"/>
</dbReference>
<evidence type="ECO:0000313" key="2">
    <source>
        <dbReference type="Proteomes" id="UP000324646"/>
    </source>
</evidence>
<accession>A0A5C0SBZ6</accession>
<sequence>MIEKDILEQTYFNRMKIIRITEIITEWDETISKEITVASNIKCAVSQTRRSSYNAAQTNVANEIKYTPKLFCGPDVDIKVGDKLIITLENGMTREYKTGEPYLYSSHQEIPLLREGEA</sequence>
<organism evidence="1 2">
    <name type="scientific">Crassaminicella thermophila</name>
    <dbReference type="NCBI Taxonomy" id="2599308"/>
    <lineage>
        <taxon>Bacteria</taxon>
        <taxon>Bacillati</taxon>
        <taxon>Bacillota</taxon>
        <taxon>Clostridia</taxon>
        <taxon>Eubacteriales</taxon>
        <taxon>Clostridiaceae</taxon>
        <taxon>Crassaminicella</taxon>
    </lineage>
</organism>
<dbReference type="Proteomes" id="UP000324646">
    <property type="component" value="Chromosome"/>
</dbReference>
<dbReference type="EMBL" id="CP042243">
    <property type="protein sequence ID" value="QEK11691.1"/>
    <property type="molecule type" value="Genomic_DNA"/>
</dbReference>
<keyword evidence="2" id="KW-1185">Reference proteome</keyword>